<evidence type="ECO:0000256" key="2">
    <source>
        <dbReference type="ARBA" id="ARBA00022692"/>
    </source>
</evidence>
<dbReference type="EMBL" id="UINC01081948">
    <property type="protein sequence ID" value="SVC26266.1"/>
    <property type="molecule type" value="Genomic_DNA"/>
</dbReference>
<evidence type="ECO:0000256" key="3">
    <source>
        <dbReference type="ARBA" id="ARBA00022989"/>
    </source>
</evidence>
<evidence type="ECO:0000256" key="5">
    <source>
        <dbReference type="SAM" id="Phobius"/>
    </source>
</evidence>
<accession>A0A382KPS2</accession>
<sequence>VFAVVTPLLVHGPGGETVASVFILLSLLIVLMFQMVLLTKDGQTFGKKALGIRIVKMNTGENGGFVPNVLLRLIANGLIGIIPFYGLVDILFIFRSDRRCIHA</sequence>
<dbReference type="Pfam" id="PF06271">
    <property type="entry name" value="RDD"/>
    <property type="match status" value="1"/>
</dbReference>
<keyword evidence="3 5" id="KW-1133">Transmembrane helix</keyword>
<reference evidence="7" key="1">
    <citation type="submission" date="2018-05" db="EMBL/GenBank/DDBJ databases">
        <authorList>
            <person name="Lanie J.A."/>
            <person name="Ng W.-L."/>
            <person name="Kazmierczak K.M."/>
            <person name="Andrzejewski T.M."/>
            <person name="Davidsen T.M."/>
            <person name="Wayne K.J."/>
            <person name="Tettelin H."/>
            <person name="Glass J.I."/>
            <person name="Rusch D."/>
            <person name="Podicherti R."/>
            <person name="Tsui H.-C.T."/>
            <person name="Winkler M.E."/>
        </authorList>
    </citation>
    <scope>NUCLEOTIDE SEQUENCE</scope>
</reference>
<comment type="subcellular location">
    <subcellularLocation>
        <location evidence="1">Membrane</location>
        <topology evidence="1">Multi-pass membrane protein</topology>
    </subcellularLocation>
</comment>
<gene>
    <name evidence="7" type="ORF">METZ01_LOCUS279120</name>
</gene>
<evidence type="ECO:0000313" key="7">
    <source>
        <dbReference type="EMBL" id="SVC26266.1"/>
    </source>
</evidence>
<feature type="domain" description="RDD" evidence="6">
    <location>
        <begin position="12"/>
        <end position="102"/>
    </location>
</feature>
<name>A0A382KPS2_9ZZZZ</name>
<keyword evidence="4 5" id="KW-0472">Membrane</keyword>
<feature type="transmembrane region" description="Helical" evidence="5">
    <location>
        <begin position="73"/>
        <end position="94"/>
    </location>
</feature>
<dbReference type="InterPro" id="IPR010432">
    <property type="entry name" value="RDD"/>
</dbReference>
<protein>
    <recommendedName>
        <fullName evidence="6">RDD domain-containing protein</fullName>
    </recommendedName>
</protein>
<dbReference type="AlphaFoldDB" id="A0A382KPS2"/>
<proteinExistence type="predicted"/>
<organism evidence="7">
    <name type="scientific">marine metagenome</name>
    <dbReference type="NCBI Taxonomy" id="408172"/>
    <lineage>
        <taxon>unclassified sequences</taxon>
        <taxon>metagenomes</taxon>
        <taxon>ecological metagenomes</taxon>
    </lineage>
</organism>
<evidence type="ECO:0000259" key="6">
    <source>
        <dbReference type="Pfam" id="PF06271"/>
    </source>
</evidence>
<feature type="transmembrane region" description="Helical" evidence="5">
    <location>
        <begin position="18"/>
        <end position="38"/>
    </location>
</feature>
<dbReference type="GO" id="GO:0016020">
    <property type="term" value="C:membrane"/>
    <property type="evidence" value="ECO:0007669"/>
    <property type="project" value="UniProtKB-SubCell"/>
</dbReference>
<evidence type="ECO:0000256" key="4">
    <source>
        <dbReference type="ARBA" id="ARBA00023136"/>
    </source>
</evidence>
<evidence type="ECO:0000256" key="1">
    <source>
        <dbReference type="ARBA" id="ARBA00004141"/>
    </source>
</evidence>
<feature type="non-terminal residue" evidence="7">
    <location>
        <position position="1"/>
    </location>
</feature>
<keyword evidence="2 5" id="KW-0812">Transmembrane</keyword>